<feature type="chain" id="PRO_5043035926" description="Ig-like domain-containing protein" evidence="6">
    <location>
        <begin position="38"/>
        <end position="282"/>
    </location>
</feature>
<dbReference type="Proteomes" id="UP000007635">
    <property type="component" value="Chromosome VI"/>
</dbReference>
<keyword evidence="2 6" id="KW-0732">Signal</keyword>
<dbReference type="GeneTree" id="ENSGT00610000086518"/>
<dbReference type="PANTHER" id="PTHR12080:SF125">
    <property type="entry name" value="CD48 ANTIGEN-LIKE"/>
    <property type="match status" value="1"/>
</dbReference>
<evidence type="ECO:0000256" key="3">
    <source>
        <dbReference type="ARBA" id="ARBA00023136"/>
    </source>
</evidence>
<sequence>MDSGEPIRTRVRIDPCTMDQLIRVLVLLAALTSVGTAQDLCYFTDGDERTFEVRPPVTERIASIVWKFNSDLVAEWTDWSPLEIYSGFKTRTDLNTNTGILVIKHMTKDDAGEYSVEINRQLQSGKYDMKWIRKVNKPEVHLRTLTCSPDSDKCNVTCDGGTEEAKPIDYDWRIGSEEWQNPGKDIEITKTDHRDVKDIACRMKNPVSEAESEAIPNPFLQDHSLSAGAIGGIVVLVLVLALIGVMVALGWSFKYKKWPFNDRVSSEPENSLGVALKTTSSD</sequence>
<reference evidence="7" key="3">
    <citation type="submission" date="2025-09" db="UniProtKB">
        <authorList>
            <consortium name="Ensembl"/>
        </authorList>
    </citation>
    <scope>IDENTIFICATION</scope>
</reference>
<evidence type="ECO:0000256" key="5">
    <source>
        <dbReference type="SAM" id="Phobius"/>
    </source>
</evidence>
<proteinExistence type="predicted"/>
<reference evidence="7 8" key="1">
    <citation type="journal article" date="2021" name="G3 (Bethesda)">
        <title>Improved contiguity of the threespine stickleback genome using long-read sequencing.</title>
        <authorList>
            <person name="Nath S."/>
            <person name="Shaw D.E."/>
            <person name="White M.A."/>
        </authorList>
    </citation>
    <scope>NUCLEOTIDE SEQUENCE [LARGE SCALE GENOMIC DNA]</scope>
    <source>
        <strain evidence="7 8">Lake Benthic</strain>
    </source>
</reference>
<dbReference type="AlphaFoldDB" id="A0AAQ4Q6W8"/>
<evidence type="ECO:0000256" key="1">
    <source>
        <dbReference type="ARBA" id="ARBA00004370"/>
    </source>
</evidence>
<keyword evidence="5" id="KW-1133">Transmembrane helix</keyword>
<feature type="transmembrane region" description="Helical" evidence="5">
    <location>
        <begin position="229"/>
        <end position="253"/>
    </location>
</feature>
<keyword evidence="4" id="KW-0325">Glycoprotein</keyword>
<keyword evidence="8" id="KW-1185">Reference proteome</keyword>
<name>A0AAQ4Q6W8_GASAC</name>
<reference evidence="7" key="2">
    <citation type="submission" date="2025-08" db="UniProtKB">
        <authorList>
            <consortium name="Ensembl"/>
        </authorList>
    </citation>
    <scope>IDENTIFICATION</scope>
</reference>
<dbReference type="SUPFAM" id="SSF48726">
    <property type="entry name" value="Immunoglobulin"/>
    <property type="match status" value="1"/>
</dbReference>
<dbReference type="Gene3D" id="2.60.40.10">
    <property type="entry name" value="Immunoglobulins"/>
    <property type="match status" value="2"/>
</dbReference>
<dbReference type="Ensembl" id="ENSGACT00000071696.1">
    <property type="protein sequence ID" value="ENSGACP00000046033.1"/>
    <property type="gene ID" value="ENSGACG00000024870.1"/>
</dbReference>
<comment type="subcellular location">
    <subcellularLocation>
        <location evidence="1">Membrane</location>
    </subcellularLocation>
</comment>
<evidence type="ECO:0000256" key="6">
    <source>
        <dbReference type="SAM" id="SignalP"/>
    </source>
</evidence>
<dbReference type="InterPro" id="IPR015631">
    <property type="entry name" value="CD2/SLAM_rcpt"/>
</dbReference>
<dbReference type="InterPro" id="IPR036179">
    <property type="entry name" value="Ig-like_dom_sf"/>
</dbReference>
<dbReference type="InterPro" id="IPR013783">
    <property type="entry name" value="Ig-like_fold"/>
</dbReference>
<keyword evidence="5" id="KW-0812">Transmembrane</keyword>
<dbReference type="PANTHER" id="PTHR12080">
    <property type="entry name" value="SIGNALING LYMPHOCYTIC ACTIVATION MOLECULE"/>
    <property type="match status" value="1"/>
</dbReference>
<evidence type="ECO:0008006" key="9">
    <source>
        <dbReference type="Google" id="ProtNLM"/>
    </source>
</evidence>
<evidence type="ECO:0000256" key="4">
    <source>
        <dbReference type="ARBA" id="ARBA00023180"/>
    </source>
</evidence>
<organism evidence="7 8">
    <name type="scientific">Gasterosteus aculeatus aculeatus</name>
    <name type="common">three-spined stickleback</name>
    <dbReference type="NCBI Taxonomy" id="481459"/>
    <lineage>
        <taxon>Eukaryota</taxon>
        <taxon>Metazoa</taxon>
        <taxon>Chordata</taxon>
        <taxon>Craniata</taxon>
        <taxon>Vertebrata</taxon>
        <taxon>Euteleostomi</taxon>
        <taxon>Actinopterygii</taxon>
        <taxon>Neopterygii</taxon>
        <taxon>Teleostei</taxon>
        <taxon>Neoteleostei</taxon>
        <taxon>Acanthomorphata</taxon>
        <taxon>Eupercaria</taxon>
        <taxon>Perciformes</taxon>
        <taxon>Cottioidei</taxon>
        <taxon>Gasterosteales</taxon>
        <taxon>Gasterosteidae</taxon>
        <taxon>Gasterosteus</taxon>
    </lineage>
</organism>
<feature type="signal peptide" evidence="6">
    <location>
        <begin position="1"/>
        <end position="37"/>
    </location>
</feature>
<protein>
    <recommendedName>
        <fullName evidence="9">Ig-like domain-containing protein</fullName>
    </recommendedName>
</protein>
<evidence type="ECO:0000313" key="8">
    <source>
        <dbReference type="Proteomes" id="UP000007635"/>
    </source>
</evidence>
<dbReference type="GO" id="GO:0016020">
    <property type="term" value="C:membrane"/>
    <property type="evidence" value="ECO:0007669"/>
    <property type="project" value="UniProtKB-SubCell"/>
</dbReference>
<evidence type="ECO:0000313" key="7">
    <source>
        <dbReference type="Ensembl" id="ENSGACP00000046033.1"/>
    </source>
</evidence>
<keyword evidence="3 5" id="KW-0472">Membrane</keyword>
<accession>A0AAQ4Q6W8</accession>
<evidence type="ECO:0000256" key="2">
    <source>
        <dbReference type="ARBA" id="ARBA00022729"/>
    </source>
</evidence>